<dbReference type="InterPro" id="IPR003497">
    <property type="entry name" value="BRO_N_domain"/>
</dbReference>
<name>A0ABW4Q299_9MICC</name>
<feature type="domain" description="Bro-N" evidence="2">
    <location>
        <begin position="22"/>
        <end position="109"/>
    </location>
</feature>
<evidence type="ECO:0000259" key="2">
    <source>
        <dbReference type="Pfam" id="PF02498"/>
    </source>
</evidence>
<feature type="compositionally biased region" description="Basic and acidic residues" evidence="1">
    <location>
        <begin position="258"/>
        <end position="274"/>
    </location>
</feature>
<sequence length="283" mass="31863">MEASELSTVSDDLDSIRRSDEETEYEFWFARDLMPALGYTNWESFAKVVEKAQESCRLAGLPEDNHFRQATKMVAIGSGASRPIEDIMLSRFASYLVAQNGDSKKTQVAVAQAYFAVQTRKMELIEDHIRTVERLEYREQLRLSEKALSDVFAGHGIKGEAFGIIRSKGDRAFFGGQTTQQMKTRYGISKSRPLGDFLPSLTLSAKTLINEMSKYNIDRESLQGESAVTKEHVNNSTTVRDMLGQRGITPEDLPAEEDITKIERKHKQAQDNLKKSSLPALDQ</sequence>
<accession>A0ABW4Q299</accession>
<dbReference type="Pfam" id="PF02498">
    <property type="entry name" value="Bro-N"/>
    <property type="match status" value="1"/>
</dbReference>
<gene>
    <name evidence="3" type="primary">dinD</name>
    <name evidence="3" type="ORF">ACFSFX_01800</name>
</gene>
<proteinExistence type="predicted"/>
<comment type="caution">
    <text evidence="3">The sequence shown here is derived from an EMBL/GenBank/DDBJ whole genome shotgun (WGS) entry which is preliminary data.</text>
</comment>
<dbReference type="RefSeq" id="WP_343877510.1">
    <property type="nucleotide sequence ID" value="NZ_BAAAIJ010000007.1"/>
</dbReference>
<evidence type="ECO:0000313" key="3">
    <source>
        <dbReference type="EMBL" id="MFD1845329.1"/>
    </source>
</evidence>
<dbReference type="Proteomes" id="UP001597307">
    <property type="component" value="Unassembled WGS sequence"/>
</dbReference>
<keyword evidence="4" id="KW-1185">Reference proteome</keyword>
<organism evidence="3 4">
    <name type="scientific">Arthrobacter flavus</name>
    <dbReference type="NCBI Taxonomy" id="95172"/>
    <lineage>
        <taxon>Bacteria</taxon>
        <taxon>Bacillati</taxon>
        <taxon>Actinomycetota</taxon>
        <taxon>Actinomycetes</taxon>
        <taxon>Micrococcales</taxon>
        <taxon>Micrococcaceae</taxon>
        <taxon>Arthrobacter</taxon>
    </lineage>
</organism>
<evidence type="ECO:0000313" key="4">
    <source>
        <dbReference type="Proteomes" id="UP001597307"/>
    </source>
</evidence>
<dbReference type="NCBIfam" id="NF008573">
    <property type="entry name" value="PRK11525.1"/>
    <property type="match status" value="1"/>
</dbReference>
<dbReference type="EMBL" id="JBHUGA010000006">
    <property type="protein sequence ID" value="MFD1845329.1"/>
    <property type="molecule type" value="Genomic_DNA"/>
</dbReference>
<protein>
    <submittedName>
        <fullName evidence="3">DNA damage-inducible protein D</fullName>
    </submittedName>
</protein>
<feature type="region of interest" description="Disordered" evidence="1">
    <location>
        <begin position="247"/>
        <end position="283"/>
    </location>
</feature>
<evidence type="ECO:0000256" key="1">
    <source>
        <dbReference type="SAM" id="MobiDB-lite"/>
    </source>
</evidence>
<reference evidence="4" key="1">
    <citation type="journal article" date="2019" name="Int. J. Syst. Evol. Microbiol.">
        <title>The Global Catalogue of Microorganisms (GCM) 10K type strain sequencing project: providing services to taxonomists for standard genome sequencing and annotation.</title>
        <authorList>
            <consortium name="The Broad Institute Genomics Platform"/>
            <consortium name="The Broad Institute Genome Sequencing Center for Infectious Disease"/>
            <person name="Wu L."/>
            <person name="Ma J."/>
        </authorList>
    </citation>
    <scope>NUCLEOTIDE SEQUENCE [LARGE SCALE GENOMIC DNA]</scope>
    <source>
        <strain evidence="4">JCM 11496</strain>
    </source>
</reference>